<dbReference type="Pfam" id="PF01582">
    <property type="entry name" value="TIR"/>
    <property type="match status" value="1"/>
</dbReference>
<gene>
    <name evidence="5" type="ORF">CTI12_AA302970</name>
</gene>
<protein>
    <submittedName>
        <fullName evidence="5">Disease resistance protein (TIR-NBS-LRR class) family</fullName>
    </submittedName>
</protein>
<dbReference type="Proteomes" id="UP000245207">
    <property type="component" value="Unassembled WGS sequence"/>
</dbReference>
<dbReference type="AlphaFoldDB" id="A0A2U1N6C4"/>
<evidence type="ECO:0000256" key="3">
    <source>
        <dbReference type="ARBA" id="ARBA00022821"/>
    </source>
</evidence>
<dbReference type="InterPro" id="IPR000157">
    <property type="entry name" value="TIR_dom"/>
</dbReference>
<dbReference type="EMBL" id="PKPP01003510">
    <property type="protein sequence ID" value="PWA69068.1"/>
    <property type="molecule type" value="Genomic_DNA"/>
</dbReference>
<keyword evidence="6" id="KW-1185">Reference proteome</keyword>
<dbReference type="Gene3D" id="3.40.50.10140">
    <property type="entry name" value="Toll/interleukin-1 receptor homology (TIR) domain"/>
    <property type="match status" value="1"/>
</dbReference>
<dbReference type="SUPFAM" id="SSF46785">
    <property type="entry name" value="Winged helix' DNA-binding domain"/>
    <property type="match status" value="1"/>
</dbReference>
<dbReference type="PROSITE" id="PS50104">
    <property type="entry name" value="TIR"/>
    <property type="match status" value="1"/>
</dbReference>
<evidence type="ECO:0000313" key="6">
    <source>
        <dbReference type="Proteomes" id="UP000245207"/>
    </source>
</evidence>
<dbReference type="FunFam" id="1.10.8.430:FF:000002">
    <property type="entry name" value="Disease resistance protein (TIR-NBS-LRR class)"/>
    <property type="match status" value="1"/>
</dbReference>
<comment type="caution">
    <text evidence="5">The sequence shown here is derived from an EMBL/GenBank/DDBJ whole genome shotgun (WGS) entry which is preliminary data.</text>
</comment>
<evidence type="ECO:0000256" key="2">
    <source>
        <dbReference type="ARBA" id="ARBA00022737"/>
    </source>
</evidence>
<accession>A0A2U1N6C4</accession>
<dbReference type="Gene3D" id="1.10.8.430">
    <property type="entry name" value="Helical domain of apoptotic protease-activating factors"/>
    <property type="match status" value="1"/>
</dbReference>
<dbReference type="Pfam" id="PF23282">
    <property type="entry name" value="WHD_ROQ1"/>
    <property type="match status" value="1"/>
</dbReference>
<dbReference type="PANTHER" id="PTHR11017:SF573">
    <property type="entry name" value="ADP-RIBOSYL CYCLASE_CYCLIC ADP-RIBOSE HYDROLASE"/>
    <property type="match status" value="1"/>
</dbReference>
<dbReference type="InterPro" id="IPR058192">
    <property type="entry name" value="WHD_ROQ1-like"/>
</dbReference>
<dbReference type="GO" id="GO:0043531">
    <property type="term" value="F:ADP binding"/>
    <property type="evidence" value="ECO:0007669"/>
    <property type="project" value="InterPro"/>
</dbReference>
<dbReference type="PRINTS" id="PR00364">
    <property type="entry name" value="DISEASERSIST"/>
</dbReference>
<dbReference type="STRING" id="35608.A0A2U1N6C4"/>
<dbReference type="InterPro" id="IPR036390">
    <property type="entry name" value="WH_DNA-bd_sf"/>
</dbReference>
<evidence type="ECO:0000313" key="5">
    <source>
        <dbReference type="EMBL" id="PWA69068.1"/>
    </source>
</evidence>
<organism evidence="5 6">
    <name type="scientific">Artemisia annua</name>
    <name type="common">Sweet wormwood</name>
    <dbReference type="NCBI Taxonomy" id="35608"/>
    <lineage>
        <taxon>Eukaryota</taxon>
        <taxon>Viridiplantae</taxon>
        <taxon>Streptophyta</taxon>
        <taxon>Embryophyta</taxon>
        <taxon>Tracheophyta</taxon>
        <taxon>Spermatophyta</taxon>
        <taxon>Magnoliopsida</taxon>
        <taxon>eudicotyledons</taxon>
        <taxon>Gunneridae</taxon>
        <taxon>Pentapetalae</taxon>
        <taxon>asterids</taxon>
        <taxon>campanulids</taxon>
        <taxon>Asterales</taxon>
        <taxon>Asteraceae</taxon>
        <taxon>Asteroideae</taxon>
        <taxon>Anthemideae</taxon>
        <taxon>Artemisiinae</taxon>
        <taxon>Artemisia</taxon>
    </lineage>
</organism>
<dbReference type="InterPro" id="IPR042197">
    <property type="entry name" value="Apaf_helical"/>
</dbReference>
<dbReference type="OrthoDB" id="1357022at2759"/>
<dbReference type="SMART" id="SM00255">
    <property type="entry name" value="TIR"/>
    <property type="match status" value="1"/>
</dbReference>
<dbReference type="SUPFAM" id="SSF52200">
    <property type="entry name" value="Toll/Interleukin receptor TIR domain"/>
    <property type="match status" value="1"/>
</dbReference>
<proteinExistence type="predicted"/>
<keyword evidence="3" id="KW-0611">Plant defense</keyword>
<dbReference type="PANTHER" id="PTHR11017">
    <property type="entry name" value="LEUCINE-RICH REPEAT-CONTAINING PROTEIN"/>
    <property type="match status" value="1"/>
</dbReference>
<evidence type="ECO:0000259" key="4">
    <source>
        <dbReference type="PROSITE" id="PS50104"/>
    </source>
</evidence>
<reference evidence="5 6" key="1">
    <citation type="journal article" date="2018" name="Mol. Plant">
        <title>The genome of Artemisia annua provides insight into the evolution of Asteraceae family and artemisinin biosynthesis.</title>
        <authorList>
            <person name="Shen Q."/>
            <person name="Zhang L."/>
            <person name="Liao Z."/>
            <person name="Wang S."/>
            <person name="Yan T."/>
            <person name="Shi P."/>
            <person name="Liu M."/>
            <person name="Fu X."/>
            <person name="Pan Q."/>
            <person name="Wang Y."/>
            <person name="Lv Z."/>
            <person name="Lu X."/>
            <person name="Zhang F."/>
            <person name="Jiang W."/>
            <person name="Ma Y."/>
            <person name="Chen M."/>
            <person name="Hao X."/>
            <person name="Li L."/>
            <person name="Tang Y."/>
            <person name="Lv G."/>
            <person name="Zhou Y."/>
            <person name="Sun X."/>
            <person name="Brodelius P.E."/>
            <person name="Rose J.K.C."/>
            <person name="Tang K."/>
        </authorList>
    </citation>
    <scope>NUCLEOTIDE SEQUENCE [LARGE SCALE GENOMIC DNA]</scope>
    <source>
        <strain evidence="6">cv. Huhao1</strain>
        <tissue evidence="5">Leaf</tissue>
    </source>
</reference>
<dbReference type="InterPro" id="IPR044974">
    <property type="entry name" value="Disease_R_plants"/>
</dbReference>
<feature type="domain" description="TIR" evidence="4">
    <location>
        <begin position="1"/>
        <end position="164"/>
    </location>
</feature>
<keyword evidence="2" id="KW-0677">Repeat</keyword>
<dbReference type="InterPro" id="IPR027417">
    <property type="entry name" value="P-loop_NTPase"/>
</dbReference>
<keyword evidence="1" id="KW-0433">Leucine-rich repeat</keyword>
<dbReference type="InterPro" id="IPR035897">
    <property type="entry name" value="Toll_tir_struct_dom_sf"/>
</dbReference>
<dbReference type="Gene3D" id="3.40.50.300">
    <property type="entry name" value="P-loop containing nucleotide triphosphate hydrolases"/>
    <property type="match status" value="1"/>
</dbReference>
<evidence type="ECO:0000256" key="1">
    <source>
        <dbReference type="ARBA" id="ARBA00022614"/>
    </source>
</evidence>
<dbReference type="SUPFAM" id="SSF52540">
    <property type="entry name" value="P-loop containing nucleoside triphosphate hydrolases"/>
    <property type="match status" value="1"/>
</dbReference>
<dbReference type="GO" id="GO:0006952">
    <property type="term" value="P:defense response"/>
    <property type="evidence" value="ECO:0007669"/>
    <property type="project" value="UniProtKB-KW"/>
</dbReference>
<dbReference type="GO" id="GO:0007165">
    <property type="term" value="P:signal transduction"/>
    <property type="evidence" value="ECO:0007669"/>
    <property type="project" value="InterPro"/>
</dbReference>
<sequence>MSLLVSEVKISVKHLLIISSMISKEKVFTLFKDDKKLKRGEEISSGLYEAIEQSRFLIVIFSNDYASSTWCLRELVKILECKKINDKYEVRALFYNVTPEVVKNQSGTYLEAFMKHEASNRIEAHEWKKVLTLGATLSGWNLQASNGQEPKFIESISNEIFYKLTSGGPLDAGENLVGLYTRAKQMDLLQFVGSRKVDMIGICGIDGIGKMTIAKAIYNLLHIHFEAYSFCEDVKGVEKIYGLSHLQEKLLGDLLSIQHPKIPYETYIIIPEFCFGITPLPTTNDRYGYNQFEALVGSRAWFGPGSVIIITGRDKQLFNANGVEEIYEVDLLYDDEALELFSLYAFRNKHPKEEFEDLASQVVGYVNGLPLALKILGSSLFGKTLEEWESQLKKHRRYPHSEIQQVLRISYDVLDFDQRNIFLDMSCFFKGEKRDYVMKVLDGCDLDAATNIRVLMDMSLISISADRMQMHDLGTRDGLANCTRII</sequence>
<name>A0A2U1N6C4_ARTAN</name>